<evidence type="ECO:0000256" key="1">
    <source>
        <dbReference type="ARBA" id="ARBA00009437"/>
    </source>
</evidence>
<dbReference type="PRINTS" id="PR00039">
    <property type="entry name" value="HTHLYSR"/>
</dbReference>
<comment type="similarity">
    <text evidence="1">Belongs to the LysR transcriptional regulatory family.</text>
</comment>
<reference evidence="6 7" key="1">
    <citation type="submission" date="2019-06" db="EMBL/GenBank/DDBJ databases">
        <title>Whole genome sequence for Rhodospirillaceae sp. R148.</title>
        <authorList>
            <person name="Wang G."/>
        </authorList>
    </citation>
    <scope>NUCLEOTIDE SEQUENCE [LARGE SCALE GENOMIC DNA]</scope>
    <source>
        <strain evidence="6 7">R148</strain>
    </source>
</reference>
<gene>
    <name evidence="6" type="ORF">FKG95_22120</name>
</gene>
<dbReference type="SUPFAM" id="SSF53850">
    <property type="entry name" value="Periplasmic binding protein-like II"/>
    <property type="match status" value="1"/>
</dbReference>
<dbReference type="EMBL" id="VHSH01000008">
    <property type="protein sequence ID" value="TQV76328.1"/>
    <property type="molecule type" value="Genomic_DNA"/>
</dbReference>
<dbReference type="GO" id="GO:0003700">
    <property type="term" value="F:DNA-binding transcription factor activity"/>
    <property type="evidence" value="ECO:0007669"/>
    <property type="project" value="InterPro"/>
</dbReference>
<dbReference type="SUPFAM" id="SSF46785">
    <property type="entry name" value="Winged helix' DNA-binding domain"/>
    <property type="match status" value="1"/>
</dbReference>
<evidence type="ECO:0000256" key="3">
    <source>
        <dbReference type="ARBA" id="ARBA00023125"/>
    </source>
</evidence>
<accession>A0A545TGK5</accession>
<dbReference type="InterPro" id="IPR036388">
    <property type="entry name" value="WH-like_DNA-bd_sf"/>
</dbReference>
<protein>
    <submittedName>
        <fullName evidence="6">LysR family transcriptional regulator</fullName>
    </submittedName>
</protein>
<dbReference type="InterPro" id="IPR058163">
    <property type="entry name" value="LysR-type_TF_proteobact-type"/>
</dbReference>
<dbReference type="Gene3D" id="1.10.10.10">
    <property type="entry name" value="Winged helix-like DNA-binding domain superfamily/Winged helix DNA-binding domain"/>
    <property type="match status" value="1"/>
</dbReference>
<dbReference type="PROSITE" id="PS50931">
    <property type="entry name" value="HTH_LYSR"/>
    <property type="match status" value="1"/>
</dbReference>
<dbReference type="Proteomes" id="UP000315252">
    <property type="component" value="Unassembled WGS sequence"/>
</dbReference>
<dbReference type="InterPro" id="IPR000847">
    <property type="entry name" value="LysR_HTH_N"/>
</dbReference>
<dbReference type="InterPro" id="IPR036390">
    <property type="entry name" value="WH_DNA-bd_sf"/>
</dbReference>
<evidence type="ECO:0000256" key="4">
    <source>
        <dbReference type="ARBA" id="ARBA00023163"/>
    </source>
</evidence>
<keyword evidence="4" id="KW-0804">Transcription</keyword>
<keyword evidence="3" id="KW-0238">DNA-binding</keyword>
<proteinExistence type="inferred from homology"/>
<evidence type="ECO:0000259" key="5">
    <source>
        <dbReference type="PROSITE" id="PS50931"/>
    </source>
</evidence>
<dbReference type="GO" id="GO:0043565">
    <property type="term" value="F:sequence-specific DNA binding"/>
    <property type="evidence" value="ECO:0007669"/>
    <property type="project" value="TreeGrafter"/>
</dbReference>
<dbReference type="Pfam" id="PF03466">
    <property type="entry name" value="LysR_substrate"/>
    <property type="match status" value="1"/>
</dbReference>
<keyword evidence="7" id="KW-1185">Reference proteome</keyword>
<dbReference type="AlphaFoldDB" id="A0A545TGK5"/>
<name>A0A545TGK5_9PROT</name>
<dbReference type="InterPro" id="IPR005119">
    <property type="entry name" value="LysR_subst-bd"/>
</dbReference>
<dbReference type="FunFam" id="1.10.10.10:FF:000001">
    <property type="entry name" value="LysR family transcriptional regulator"/>
    <property type="match status" value="1"/>
</dbReference>
<dbReference type="GO" id="GO:0006351">
    <property type="term" value="P:DNA-templated transcription"/>
    <property type="evidence" value="ECO:0007669"/>
    <property type="project" value="TreeGrafter"/>
</dbReference>
<dbReference type="Gene3D" id="3.40.190.10">
    <property type="entry name" value="Periplasmic binding protein-like II"/>
    <property type="match status" value="2"/>
</dbReference>
<evidence type="ECO:0000313" key="6">
    <source>
        <dbReference type="EMBL" id="TQV76328.1"/>
    </source>
</evidence>
<evidence type="ECO:0000313" key="7">
    <source>
        <dbReference type="Proteomes" id="UP000315252"/>
    </source>
</evidence>
<keyword evidence="2" id="KW-0805">Transcription regulation</keyword>
<feature type="domain" description="HTH lysR-type" evidence="5">
    <location>
        <begin position="18"/>
        <end position="70"/>
    </location>
</feature>
<sequence>MLKGDFFYIMLHAHIAELHAFHAAANCESFTRAAQQLKLTQPALSQKIKRLEELLGTPLFIRKYRGVALTDAGQQLHEASRGSFAQIEANFQRVLEGQARKRVRISSDFAFASHWLMSRLPQLRQDLEDLDLQLLTSQEPQRIDGVVADLSIALVERPQASANRKILFNERVVAVCSPAFAARYGPFETPRQLLAAPLLTLSSPVNAAWHTWRSWFAEAGVEDTLESASETRLNNYTLVLQGAVEGQGIALGWLGLVDSFLEKGQLIMACDRIVSSERAYMMECARDAPVHVRDTFDWIAAQGAGMADLAAPVTAAPVTATPVTAAPASTAPVHR</sequence>
<dbReference type="PANTHER" id="PTHR30537">
    <property type="entry name" value="HTH-TYPE TRANSCRIPTIONAL REGULATOR"/>
    <property type="match status" value="1"/>
</dbReference>
<evidence type="ECO:0000256" key="2">
    <source>
        <dbReference type="ARBA" id="ARBA00023015"/>
    </source>
</evidence>
<dbReference type="OrthoDB" id="9794694at2"/>
<dbReference type="Pfam" id="PF00126">
    <property type="entry name" value="HTH_1"/>
    <property type="match status" value="1"/>
</dbReference>
<comment type="caution">
    <text evidence="6">The sequence shown here is derived from an EMBL/GenBank/DDBJ whole genome shotgun (WGS) entry which is preliminary data.</text>
</comment>
<organism evidence="6 7">
    <name type="scientific">Denitrobaculum tricleocarpae</name>
    <dbReference type="NCBI Taxonomy" id="2591009"/>
    <lineage>
        <taxon>Bacteria</taxon>
        <taxon>Pseudomonadati</taxon>
        <taxon>Pseudomonadota</taxon>
        <taxon>Alphaproteobacteria</taxon>
        <taxon>Rhodospirillales</taxon>
        <taxon>Rhodospirillaceae</taxon>
        <taxon>Denitrobaculum</taxon>
    </lineage>
</organism>
<dbReference type="PANTHER" id="PTHR30537:SF26">
    <property type="entry name" value="GLYCINE CLEAVAGE SYSTEM TRANSCRIPTIONAL ACTIVATOR"/>
    <property type="match status" value="1"/>
</dbReference>